<evidence type="ECO:0000256" key="2">
    <source>
        <dbReference type="ARBA" id="ARBA00022801"/>
    </source>
</evidence>
<name>A0A6M2DGZ9_XENCH</name>
<evidence type="ECO:0000313" key="3">
    <source>
        <dbReference type="EMBL" id="NOV45512.1"/>
    </source>
</evidence>
<dbReference type="PIRSF" id="PIRSF006305">
    <property type="entry name" value="Maf"/>
    <property type="match status" value="1"/>
</dbReference>
<dbReference type="Gene3D" id="3.90.950.10">
    <property type="match status" value="1"/>
</dbReference>
<dbReference type="GO" id="GO:0047429">
    <property type="term" value="F:nucleoside triphosphate diphosphatase activity"/>
    <property type="evidence" value="ECO:0007669"/>
    <property type="project" value="InterPro"/>
</dbReference>
<sequence length="207" mass="22929">MLEPVLEYLNTKRIVLASGSPRRYELVKQLGLKIDLCPSYFEENLIPINFKNTEEFVQATAYGKASEVFQRLSEQNLPPDVVIGADTMVTLDGMLFGKPDSDEDAYDTLSRLSGRACIVYTGVVLKTQNKAVKFCDSTKVHFGHLSSEVIKAYIDTGEPMDKAGSFAVQGRGASLIEKMDGDYFTVVGLPLHKLCKELKALCEHNVI</sequence>
<comment type="cofactor">
    <cofactor evidence="1">
        <name>a divalent metal cation</name>
        <dbReference type="ChEBI" id="CHEBI:60240"/>
    </cofactor>
</comment>
<dbReference type="Pfam" id="PF02545">
    <property type="entry name" value="Maf"/>
    <property type="match status" value="1"/>
</dbReference>
<dbReference type="InterPro" id="IPR003697">
    <property type="entry name" value="Maf-like"/>
</dbReference>
<dbReference type="AlphaFoldDB" id="A0A6M2DGZ9"/>
<dbReference type="InterPro" id="IPR029001">
    <property type="entry name" value="ITPase-like_fam"/>
</dbReference>
<dbReference type="PANTHER" id="PTHR43213:SF5">
    <property type="entry name" value="BIFUNCTIONAL DTTP_UTP PYROPHOSPHATASE_METHYLTRANSFERASE PROTEIN-RELATED"/>
    <property type="match status" value="1"/>
</dbReference>
<dbReference type="EMBL" id="GIIL01001786">
    <property type="protein sequence ID" value="NOV45512.1"/>
    <property type="molecule type" value="Transcribed_RNA"/>
</dbReference>
<evidence type="ECO:0000256" key="1">
    <source>
        <dbReference type="ARBA" id="ARBA00001968"/>
    </source>
</evidence>
<dbReference type="SUPFAM" id="SSF52972">
    <property type="entry name" value="ITPase-like"/>
    <property type="match status" value="1"/>
</dbReference>
<organism evidence="3">
    <name type="scientific">Xenopsylla cheopis</name>
    <name type="common">Oriental rat flea</name>
    <name type="synonym">Pulex cheopis</name>
    <dbReference type="NCBI Taxonomy" id="163159"/>
    <lineage>
        <taxon>Eukaryota</taxon>
        <taxon>Metazoa</taxon>
        <taxon>Ecdysozoa</taxon>
        <taxon>Arthropoda</taxon>
        <taxon>Hexapoda</taxon>
        <taxon>Insecta</taxon>
        <taxon>Pterygota</taxon>
        <taxon>Neoptera</taxon>
        <taxon>Endopterygota</taxon>
        <taxon>Siphonaptera</taxon>
        <taxon>Pulicidae</taxon>
        <taxon>Xenopsyllinae</taxon>
        <taxon>Xenopsylla</taxon>
    </lineage>
</organism>
<dbReference type="HAMAP" id="MF_00528">
    <property type="entry name" value="Maf"/>
    <property type="match status" value="1"/>
</dbReference>
<reference evidence="3" key="1">
    <citation type="submission" date="2020-03" db="EMBL/GenBank/DDBJ databases">
        <title>Transcriptomic Profiling of the Digestive Tract of the Rat Flea, Xenopsylla cheopis, Following Blood Feeding and Infection with Yersinia pestis.</title>
        <authorList>
            <person name="Bland D.M."/>
            <person name="Martens C.A."/>
            <person name="Virtaneva K."/>
            <person name="Kanakabandi K."/>
            <person name="Long D."/>
            <person name="Rosenke R."/>
            <person name="Saturday G.A."/>
            <person name="Hoyt F.H."/>
            <person name="Bruno D.P."/>
            <person name="Ribeiro J.M.C."/>
            <person name="Hinnebusch J."/>
        </authorList>
    </citation>
    <scope>NUCLEOTIDE SEQUENCE</scope>
</reference>
<keyword evidence="2" id="KW-0378">Hydrolase</keyword>
<dbReference type="NCBIfam" id="TIGR00172">
    <property type="entry name" value="maf"/>
    <property type="match status" value="1"/>
</dbReference>
<protein>
    <submittedName>
        <fullName evidence="3">Putative nucleic acid-binding protein asmtl</fullName>
    </submittedName>
</protein>
<proteinExistence type="inferred from homology"/>
<dbReference type="CDD" id="cd00555">
    <property type="entry name" value="Maf"/>
    <property type="match status" value="1"/>
</dbReference>
<dbReference type="PANTHER" id="PTHR43213">
    <property type="entry name" value="BIFUNCTIONAL DTTP/UTP PYROPHOSPHATASE/METHYLTRANSFERASE PROTEIN-RELATED"/>
    <property type="match status" value="1"/>
</dbReference>
<accession>A0A6M2DGZ9</accession>